<dbReference type="STRING" id="1797471.A3A71_02015"/>
<feature type="region of interest" description="Disordered" evidence="1">
    <location>
        <begin position="229"/>
        <end position="255"/>
    </location>
</feature>
<accession>A0A1F5EBK5</accession>
<evidence type="ECO:0000313" key="3">
    <source>
        <dbReference type="Proteomes" id="UP000177481"/>
    </source>
</evidence>
<gene>
    <name evidence="2" type="ORF">A3A71_02015</name>
</gene>
<evidence type="ECO:0000256" key="1">
    <source>
        <dbReference type="SAM" id="MobiDB-lite"/>
    </source>
</evidence>
<evidence type="ECO:0000313" key="2">
    <source>
        <dbReference type="EMBL" id="OGD64799.1"/>
    </source>
</evidence>
<sequence length="386" mass="41739">MRKYAIGILLVVMLGVAPLAQAQLLEGLVWAAASSFVNNALARGQQKTVSAVKVMCDILTEDVDGKFSPTPFGWDPTTQTSIFMVDGLALRVAAFTNGPPPHGLTYYLNDAKLAFRKVEGDRGGKDGKGLGVIGDYPVIKPSQMRYGINQIKVYAGGKQWGDCTFWRLRSVKDVLAAMGDPELREKLYGFGGATYPSMPTLVTQMPDGSLATFHSKEEMEATFAKLNQQGMQGGRSTPPQGGKIDPPQPPAAGQTVDVATTASPFTVQTHLYDLAETRFGDKDAIRLDLATKASQAGAFTGEILSIPSKKGQAVLIRADSEFTAELVRPDGTIARKYNVAPFEFGGVTHYSTIVLLSNDGKPMLNQLTLRSGNERRIITFTKEELR</sequence>
<name>A0A1F5EBK5_9BACT</name>
<feature type="compositionally biased region" description="Polar residues" evidence="1">
    <location>
        <begin position="229"/>
        <end position="239"/>
    </location>
</feature>
<dbReference type="AlphaFoldDB" id="A0A1F5EBK5"/>
<comment type="caution">
    <text evidence="2">The sequence shown here is derived from an EMBL/GenBank/DDBJ whole genome shotgun (WGS) entry which is preliminary data.</text>
</comment>
<protein>
    <submittedName>
        <fullName evidence="2">Uncharacterized protein</fullName>
    </submittedName>
</protein>
<proteinExistence type="predicted"/>
<organism evidence="2 3">
    <name type="scientific">Candidatus Berkelbacteria bacterium RIFCSPLOWO2_01_FULL_50_28</name>
    <dbReference type="NCBI Taxonomy" id="1797471"/>
    <lineage>
        <taxon>Bacteria</taxon>
        <taxon>Candidatus Berkelbacteria</taxon>
    </lineage>
</organism>
<dbReference type="EMBL" id="MEZX01000002">
    <property type="protein sequence ID" value="OGD64799.1"/>
    <property type="molecule type" value="Genomic_DNA"/>
</dbReference>
<dbReference type="Proteomes" id="UP000177481">
    <property type="component" value="Unassembled WGS sequence"/>
</dbReference>
<reference evidence="2 3" key="1">
    <citation type="journal article" date="2016" name="Nat. Commun.">
        <title>Thousands of microbial genomes shed light on interconnected biogeochemical processes in an aquifer system.</title>
        <authorList>
            <person name="Anantharaman K."/>
            <person name="Brown C.T."/>
            <person name="Hug L.A."/>
            <person name="Sharon I."/>
            <person name="Castelle C.J."/>
            <person name="Probst A.J."/>
            <person name="Thomas B.C."/>
            <person name="Singh A."/>
            <person name="Wilkins M.J."/>
            <person name="Karaoz U."/>
            <person name="Brodie E.L."/>
            <person name="Williams K.H."/>
            <person name="Hubbard S.S."/>
            <person name="Banfield J.F."/>
        </authorList>
    </citation>
    <scope>NUCLEOTIDE SEQUENCE [LARGE SCALE GENOMIC DNA]</scope>
</reference>